<dbReference type="InterPro" id="IPR033116">
    <property type="entry name" value="TRYPSIN_SER"/>
</dbReference>
<protein>
    <submittedName>
        <fullName evidence="5">Ovochymase-1</fullName>
    </submittedName>
</protein>
<dbReference type="PROSITE" id="PS50240">
    <property type="entry name" value="TRYPSIN_DOM"/>
    <property type="match status" value="1"/>
</dbReference>
<dbReference type="PANTHER" id="PTHR24252">
    <property type="entry name" value="ACROSIN-RELATED"/>
    <property type="match status" value="1"/>
</dbReference>
<keyword evidence="6" id="KW-1185">Reference proteome</keyword>
<comment type="similarity">
    <text evidence="2">Belongs to the peptidase S1 family. CLIP subfamily.</text>
</comment>
<evidence type="ECO:0000256" key="3">
    <source>
        <dbReference type="SAM" id="Phobius"/>
    </source>
</evidence>
<dbReference type="SMART" id="SM00020">
    <property type="entry name" value="Tryp_SPc"/>
    <property type="match status" value="1"/>
</dbReference>
<dbReference type="OrthoDB" id="546450at2759"/>
<dbReference type="AlphaFoldDB" id="A0A8S3S4G8"/>
<evidence type="ECO:0000256" key="1">
    <source>
        <dbReference type="ARBA" id="ARBA00023157"/>
    </source>
</evidence>
<feature type="transmembrane region" description="Helical" evidence="3">
    <location>
        <begin position="22"/>
        <end position="41"/>
    </location>
</feature>
<proteinExistence type="inferred from homology"/>
<organism evidence="5 6">
    <name type="scientific">Mytilus edulis</name>
    <name type="common">Blue mussel</name>
    <dbReference type="NCBI Taxonomy" id="6550"/>
    <lineage>
        <taxon>Eukaryota</taxon>
        <taxon>Metazoa</taxon>
        <taxon>Spiralia</taxon>
        <taxon>Lophotrochozoa</taxon>
        <taxon>Mollusca</taxon>
        <taxon>Bivalvia</taxon>
        <taxon>Autobranchia</taxon>
        <taxon>Pteriomorphia</taxon>
        <taxon>Mytilida</taxon>
        <taxon>Mytiloidea</taxon>
        <taxon>Mytilidae</taxon>
        <taxon>Mytilinae</taxon>
        <taxon>Mytilus</taxon>
    </lineage>
</organism>
<evidence type="ECO:0000313" key="5">
    <source>
        <dbReference type="EMBL" id="CAG2214093.1"/>
    </source>
</evidence>
<dbReference type="InterPro" id="IPR009003">
    <property type="entry name" value="Peptidase_S1_PA"/>
</dbReference>
<reference evidence="5" key="1">
    <citation type="submission" date="2021-03" db="EMBL/GenBank/DDBJ databases">
        <authorList>
            <person name="Bekaert M."/>
        </authorList>
    </citation>
    <scope>NUCLEOTIDE SEQUENCE</scope>
</reference>
<sequence length="374" mass="41021">MADHVTFRSADHMTDHLTFRSISGTILHLPCPLGCTTIIYVRYQRTKFLTFLLKPFLPGFALQSFWLIYKSASSEVLAKHPVTEHSVCHSRWGGTCVNMYYNHCLSGSLFSRSGCSFQEICCIPATKTTSPPLLPGQCGISTPVQTAATKIVGGTVAALGEFPWQKQNPYAFTVVVGEHDRAYIEGTEILEKVDTLFIHSGFDMQSFKDDIALLKLGHAVPAYNKFVRPACLPANTTSFEDMICTITGWGANHNGGHGTHGLYKADVPLLSNEVCSYLMDRQIPGTEVCAGRKHGGVDSCQGDSGGPMVCKKNGVWSLVGITSWGYTCAAAYQPGVYTRVQSYLGWIRSIMNTFSAEIPAVGRRDLTDNKVYYI</sequence>
<keyword evidence="3" id="KW-0812">Transmembrane</keyword>
<name>A0A8S3S4G8_MYTED</name>
<dbReference type="PROSITE" id="PS00135">
    <property type="entry name" value="TRYPSIN_SER"/>
    <property type="match status" value="1"/>
</dbReference>
<evidence type="ECO:0000313" key="6">
    <source>
        <dbReference type="Proteomes" id="UP000683360"/>
    </source>
</evidence>
<feature type="domain" description="Peptidase S1" evidence="4">
    <location>
        <begin position="103"/>
        <end position="352"/>
    </location>
</feature>
<gene>
    <name evidence="5" type="ORF">MEDL_27973</name>
</gene>
<dbReference type="InterPro" id="IPR043504">
    <property type="entry name" value="Peptidase_S1_PA_chymotrypsin"/>
</dbReference>
<keyword evidence="3" id="KW-1133">Transmembrane helix</keyword>
<evidence type="ECO:0000256" key="2">
    <source>
        <dbReference type="ARBA" id="ARBA00024195"/>
    </source>
</evidence>
<dbReference type="GO" id="GO:0004252">
    <property type="term" value="F:serine-type endopeptidase activity"/>
    <property type="evidence" value="ECO:0007669"/>
    <property type="project" value="InterPro"/>
</dbReference>
<dbReference type="Gene3D" id="2.40.10.10">
    <property type="entry name" value="Trypsin-like serine proteases"/>
    <property type="match status" value="1"/>
</dbReference>
<comment type="caution">
    <text evidence="5">The sequence shown here is derived from an EMBL/GenBank/DDBJ whole genome shotgun (WGS) entry which is preliminary data.</text>
</comment>
<dbReference type="SUPFAM" id="SSF50494">
    <property type="entry name" value="Trypsin-like serine proteases"/>
    <property type="match status" value="1"/>
</dbReference>
<dbReference type="Pfam" id="PF00089">
    <property type="entry name" value="Trypsin"/>
    <property type="match status" value="1"/>
</dbReference>
<dbReference type="EMBL" id="CAJPWZ010001399">
    <property type="protein sequence ID" value="CAG2214093.1"/>
    <property type="molecule type" value="Genomic_DNA"/>
</dbReference>
<keyword evidence="1" id="KW-1015">Disulfide bond</keyword>
<evidence type="ECO:0000259" key="4">
    <source>
        <dbReference type="PROSITE" id="PS50240"/>
    </source>
</evidence>
<dbReference type="PANTHER" id="PTHR24252:SF7">
    <property type="entry name" value="HYALIN"/>
    <property type="match status" value="1"/>
</dbReference>
<dbReference type="CDD" id="cd00190">
    <property type="entry name" value="Tryp_SPc"/>
    <property type="match status" value="1"/>
</dbReference>
<accession>A0A8S3S4G8</accession>
<dbReference type="FunFam" id="2.40.10.10:FF:000002">
    <property type="entry name" value="Transmembrane protease serine"/>
    <property type="match status" value="1"/>
</dbReference>
<keyword evidence="3" id="KW-0472">Membrane</keyword>
<dbReference type="InterPro" id="IPR001254">
    <property type="entry name" value="Trypsin_dom"/>
</dbReference>
<dbReference type="GO" id="GO:0006508">
    <property type="term" value="P:proteolysis"/>
    <property type="evidence" value="ECO:0007669"/>
    <property type="project" value="InterPro"/>
</dbReference>
<dbReference type="InterPro" id="IPR001314">
    <property type="entry name" value="Peptidase_S1A"/>
</dbReference>
<dbReference type="PRINTS" id="PR00722">
    <property type="entry name" value="CHYMOTRYPSIN"/>
</dbReference>
<dbReference type="Proteomes" id="UP000683360">
    <property type="component" value="Unassembled WGS sequence"/>
</dbReference>